<dbReference type="STRING" id="1784.VC42_21295"/>
<sequence length="67" mass="6965">MAGKDIDPIRAKSALEVIRQHPVLVLFAVSPALAVLGVIWWLAGAGWAVAAAILLLLAGAGLVVVRR</sequence>
<proteinExistence type="predicted"/>
<evidence type="ECO:0000313" key="3">
    <source>
        <dbReference type="Proteomes" id="UP000193040"/>
    </source>
</evidence>
<keyword evidence="3" id="KW-1185">Reference proteome</keyword>
<feature type="transmembrane region" description="Helical" evidence="1">
    <location>
        <begin position="47"/>
        <end position="65"/>
    </location>
</feature>
<organism evidence="2 3">
    <name type="scientific">Mycobacterium simiae</name>
    <name type="common">Mycobacterium habana</name>
    <dbReference type="NCBI Taxonomy" id="1784"/>
    <lineage>
        <taxon>Bacteria</taxon>
        <taxon>Bacillati</taxon>
        <taxon>Actinomycetota</taxon>
        <taxon>Actinomycetes</taxon>
        <taxon>Mycobacteriales</taxon>
        <taxon>Mycobacteriaceae</taxon>
        <taxon>Mycobacterium</taxon>
        <taxon>Mycobacterium simiae complex</taxon>
    </lineage>
</organism>
<gene>
    <name evidence="2" type="ORF">B5M45_08830</name>
</gene>
<reference evidence="2 3" key="1">
    <citation type="submission" date="2017-03" db="EMBL/GenBank/DDBJ databases">
        <title>Genomic insights into Mycobacterium simiae human colonization.</title>
        <authorList>
            <person name="Steffani J.L."/>
            <person name="Brunck M.E."/>
            <person name="Cruz E."/>
            <person name="Montiel R."/>
            <person name="Barona F."/>
        </authorList>
    </citation>
    <scope>NUCLEOTIDE SEQUENCE [LARGE SCALE GENOMIC DNA]</scope>
    <source>
        <strain evidence="2 3">MsiGto</strain>
    </source>
</reference>
<dbReference type="EMBL" id="MZZM01000014">
    <property type="protein sequence ID" value="ORJ61822.1"/>
    <property type="molecule type" value="Genomic_DNA"/>
</dbReference>
<keyword evidence="1" id="KW-0472">Membrane</keyword>
<keyword evidence="1" id="KW-1133">Transmembrane helix</keyword>
<feature type="transmembrane region" description="Helical" evidence="1">
    <location>
        <begin position="21"/>
        <end position="41"/>
    </location>
</feature>
<protein>
    <submittedName>
        <fullName evidence="2">Uncharacterized protein</fullName>
    </submittedName>
</protein>
<evidence type="ECO:0000313" key="2">
    <source>
        <dbReference type="EMBL" id="ORJ61822.1"/>
    </source>
</evidence>
<dbReference type="Proteomes" id="UP000193040">
    <property type="component" value="Unassembled WGS sequence"/>
</dbReference>
<comment type="caution">
    <text evidence="2">The sequence shown here is derived from an EMBL/GenBank/DDBJ whole genome shotgun (WGS) entry which is preliminary data.</text>
</comment>
<name>A0A1X0Y9N5_MYCSI</name>
<accession>A0A1X0Y9N5</accession>
<dbReference type="AlphaFoldDB" id="A0A1X0Y9N5"/>
<dbReference type="RefSeq" id="WP_084949491.1">
    <property type="nucleotide sequence ID" value="NZ_MZZM01000014.1"/>
</dbReference>
<keyword evidence="1" id="KW-0812">Transmembrane</keyword>
<evidence type="ECO:0000256" key="1">
    <source>
        <dbReference type="SAM" id="Phobius"/>
    </source>
</evidence>